<keyword evidence="6 12" id="KW-0028">Amino-acid biosynthesis</keyword>
<comment type="similarity">
    <text evidence="4 12">Belongs to the TrpB family.</text>
</comment>
<comment type="subunit">
    <text evidence="5 12">Tetramer of two alpha and two beta chains.</text>
</comment>
<dbReference type="Gene3D" id="3.40.50.1100">
    <property type="match status" value="2"/>
</dbReference>
<comment type="pathway">
    <text evidence="3 12">Amino-acid biosynthesis; L-tryptophan biosynthesis; L-tryptophan from chorismate: step 5/5.</text>
</comment>
<evidence type="ECO:0000259" key="13">
    <source>
        <dbReference type="Pfam" id="PF00291"/>
    </source>
</evidence>
<dbReference type="EMBL" id="VNIB01000018">
    <property type="protein sequence ID" value="TYO95699.1"/>
    <property type="molecule type" value="Genomic_DNA"/>
</dbReference>
<evidence type="ECO:0000256" key="6">
    <source>
        <dbReference type="ARBA" id="ARBA00022605"/>
    </source>
</evidence>
<dbReference type="HAMAP" id="MF_00133">
    <property type="entry name" value="Trp_synth_beta"/>
    <property type="match status" value="1"/>
</dbReference>
<evidence type="ECO:0000256" key="5">
    <source>
        <dbReference type="ARBA" id="ARBA00011270"/>
    </source>
</evidence>
<evidence type="ECO:0000256" key="10">
    <source>
        <dbReference type="ARBA" id="ARBA00023239"/>
    </source>
</evidence>
<dbReference type="InterPro" id="IPR036052">
    <property type="entry name" value="TrpB-like_PALP_sf"/>
</dbReference>
<evidence type="ECO:0000256" key="8">
    <source>
        <dbReference type="ARBA" id="ARBA00022898"/>
    </source>
</evidence>
<feature type="modified residue" description="N6-(pyridoxal phosphate)lysine" evidence="12">
    <location>
        <position position="113"/>
    </location>
</feature>
<dbReference type="PIRSF" id="PIRSF500824">
    <property type="entry name" value="TrpB_prok"/>
    <property type="match status" value="1"/>
</dbReference>
<dbReference type="NCBIfam" id="NF009057">
    <property type="entry name" value="PRK12391.1"/>
    <property type="match status" value="1"/>
</dbReference>
<keyword evidence="9 12" id="KW-0057">Aromatic amino acid biosynthesis</keyword>
<evidence type="ECO:0000256" key="3">
    <source>
        <dbReference type="ARBA" id="ARBA00004733"/>
    </source>
</evidence>
<dbReference type="OrthoDB" id="9766131at2"/>
<dbReference type="GO" id="GO:0030170">
    <property type="term" value="F:pyridoxal phosphate binding"/>
    <property type="evidence" value="ECO:0007669"/>
    <property type="project" value="InterPro"/>
</dbReference>
<comment type="function">
    <text evidence="2 12">The beta subunit is responsible for the synthesis of L-tryptophan from indole and L-serine.</text>
</comment>
<gene>
    <name evidence="12" type="primary">trpB</name>
    <name evidence="14" type="ORF">EDC39_11839</name>
</gene>
<evidence type="ECO:0000313" key="15">
    <source>
        <dbReference type="Proteomes" id="UP000324159"/>
    </source>
</evidence>
<name>A0A5D3WI10_9BACT</name>
<protein>
    <recommendedName>
        <fullName evidence="12">Tryptophan synthase beta chain</fullName>
        <ecNumber evidence="12">4.2.1.20</ecNumber>
    </recommendedName>
</protein>
<evidence type="ECO:0000256" key="4">
    <source>
        <dbReference type="ARBA" id="ARBA00009982"/>
    </source>
</evidence>
<organism evidence="14 15">
    <name type="scientific">Geothermobacter ehrlichii</name>
    <dbReference type="NCBI Taxonomy" id="213224"/>
    <lineage>
        <taxon>Bacteria</taxon>
        <taxon>Pseudomonadati</taxon>
        <taxon>Thermodesulfobacteriota</taxon>
        <taxon>Desulfuromonadia</taxon>
        <taxon>Desulfuromonadales</taxon>
        <taxon>Geothermobacteraceae</taxon>
        <taxon>Geothermobacter</taxon>
    </lineage>
</organism>
<comment type="caution">
    <text evidence="14">The sequence shown here is derived from an EMBL/GenBank/DDBJ whole genome shotgun (WGS) entry which is preliminary data.</text>
</comment>
<keyword evidence="7 12" id="KW-0822">Tryptophan biosynthesis</keyword>
<dbReference type="GO" id="GO:0052684">
    <property type="term" value="F:L-serine hydro-lyase (adding indole, L-tryptophan-forming) activity"/>
    <property type="evidence" value="ECO:0007669"/>
    <property type="project" value="TreeGrafter"/>
</dbReference>
<comment type="catalytic activity">
    <reaction evidence="11 12">
        <text>(1S,2R)-1-C-(indol-3-yl)glycerol 3-phosphate + L-serine = D-glyceraldehyde 3-phosphate + L-tryptophan + H2O</text>
        <dbReference type="Rhea" id="RHEA:10532"/>
        <dbReference type="ChEBI" id="CHEBI:15377"/>
        <dbReference type="ChEBI" id="CHEBI:33384"/>
        <dbReference type="ChEBI" id="CHEBI:57912"/>
        <dbReference type="ChEBI" id="CHEBI:58866"/>
        <dbReference type="ChEBI" id="CHEBI:59776"/>
        <dbReference type="EC" id="4.2.1.20"/>
    </reaction>
</comment>
<keyword evidence="10 12" id="KW-0456">Lyase</keyword>
<dbReference type="SUPFAM" id="SSF53686">
    <property type="entry name" value="Tryptophan synthase beta subunit-like PLP-dependent enzymes"/>
    <property type="match status" value="1"/>
</dbReference>
<comment type="cofactor">
    <cofactor evidence="1 12">
        <name>pyridoxal 5'-phosphate</name>
        <dbReference type="ChEBI" id="CHEBI:597326"/>
    </cofactor>
</comment>
<dbReference type="InterPro" id="IPR023026">
    <property type="entry name" value="Trp_synth_beta/beta-like"/>
</dbReference>
<keyword evidence="8 12" id="KW-0663">Pyridoxal phosphate</keyword>
<dbReference type="PANTHER" id="PTHR48077:SF6">
    <property type="entry name" value="TRYPTOPHAN SYNTHASE"/>
    <property type="match status" value="1"/>
</dbReference>
<dbReference type="AlphaFoldDB" id="A0A5D3WI10"/>
<dbReference type="NCBIfam" id="TIGR01415">
    <property type="entry name" value="trpB_rel"/>
    <property type="match status" value="1"/>
</dbReference>
<feature type="domain" description="Tryptophan synthase beta chain-like PALP" evidence="13">
    <location>
        <begin position="77"/>
        <end position="414"/>
    </location>
</feature>
<dbReference type="Proteomes" id="UP000324159">
    <property type="component" value="Unassembled WGS sequence"/>
</dbReference>
<dbReference type="EC" id="4.2.1.20" evidence="12"/>
<dbReference type="InterPro" id="IPR006653">
    <property type="entry name" value="Trp_synth_b_CS"/>
</dbReference>
<dbReference type="PIRSF" id="PIRSF001413">
    <property type="entry name" value="Trp_syn_beta"/>
    <property type="match status" value="1"/>
</dbReference>
<dbReference type="GO" id="GO:0004834">
    <property type="term" value="F:tryptophan synthase activity"/>
    <property type="evidence" value="ECO:0007669"/>
    <property type="project" value="UniProtKB-UniRule"/>
</dbReference>
<evidence type="ECO:0000256" key="11">
    <source>
        <dbReference type="ARBA" id="ARBA00049047"/>
    </source>
</evidence>
<dbReference type="PANTHER" id="PTHR48077">
    <property type="entry name" value="TRYPTOPHAN SYNTHASE-RELATED"/>
    <property type="match status" value="1"/>
</dbReference>
<proteinExistence type="inferred from homology"/>
<dbReference type="GO" id="GO:0005737">
    <property type="term" value="C:cytoplasm"/>
    <property type="evidence" value="ECO:0007669"/>
    <property type="project" value="TreeGrafter"/>
</dbReference>
<dbReference type="CDD" id="cd06446">
    <property type="entry name" value="Trp-synth_B"/>
    <property type="match status" value="1"/>
</dbReference>
<dbReference type="InterPro" id="IPR006654">
    <property type="entry name" value="Trp_synth_beta"/>
</dbReference>
<accession>A0A5D3WI10</accession>
<dbReference type="InterPro" id="IPR001926">
    <property type="entry name" value="TrpB-like_PALP"/>
</dbReference>
<evidence type="ECO:0000313" key="14">
    <source>
        <dbReference type="EMBL" id="TYO95699.1"/>
    </source>
</evidence>
<evidence type="ECO:0000256" key="7">
    <source>
        <dbReference type="ARBA" id="ARBA00022822"/>
    </source>
</evidence>
<evidence type="ECO:0000256" key="12">
    <source>
        <dbReference type="HAMAP-Rule" id="MF_00133"/>
    </source>
</evidence>
<evidence type="ECO:0000256" key="9">
    <source>
        <dbReference type="ARBA" id="ARBA00023141"/>
    </source>
</evidence>
<dbReference type="PROSITE" id="PS00168">
    <property type="entry name" value="TRP_SYNTHASE_BETA"/>
    <property type="match status" value="1"/>
</dbReference>
<keyword evidence="15" id="KW-1185">Reference proteome</keyword>
<evidence type="ECO:0000256" key="2">
    <source>
        <dbReference type="ARBA" id="ARBA00002786"/>
    </source>
</evidence>
<dbReference type="RefSeq" id="WP_148897083.1">
    <property type="nucleotide sequence ID" value="NZ_VNIB01000018.1"/>
</dbReference>
<reference evidence="14 15" key="1">
    <citation type="submission" date="2019-07" db="EMBL/GenBank/DDBJ databases">
        <title>Genomic Encyclopedia of Type Strains, Phase IV (KMG-IV): sequencing the most valuable type-strain genomes for metagenomic binning, comparative biology and taxonomic classification.</title>
        <authorList>
            <person name="Goeker M."/>
        </authorList>
    </citation>
    <scope>NUCLEOTIDE SEQUENCE [LARGE SCALE GENOMIC DNA]</scope>
    <source>
        <strain evidence="14 15">SS015</strain>
    </source>
</reference>
<dbReference type="InterPro" id="IPR006316">
    <property type="entry name" value="Trp_synth_b-like"/>
</dbReference>
<sequence length="455" mass="49285">MSDQSKIILSEDRIPASWYNIIPDLPGPPAPVMHPATGKPVTPDDLLPLFPMGLIEQEVSTERWIPIPEEVREIYRLWRPTPMFRARRLEKALGTPAKIYYKYEGVSPAGSHKPNTAVPQAFYNKLAGTRRIASETGAGQWGSSIAMACQMFGLECTVYMVKVSFNQKPYRKSMMQLWGAEVLASPSDRTNAGRAILEQDPDSNGSLGIAISEAVEDAATHEDTRYSLGSVLNHVCLHQTVIGLEAKEQMAIAGDYPDVVIGCHGGGSNFAGISFPFLADKAAGKEVRIVAAEPQSCPTLTKGVYEFDYGDTAKMAPIAKMYTLGHDFMPPGIHAGGLRYHGAAPLVSQLLDAGLIEARAFGQTGCFEAAVLFSRAEGIIPAPEASHAIKAAVEEALQAKEEGVERTILFNLSGHGHVDMAAYDAYFAGELEDYAYPAEAIRESLCRLPKVELGD</sequence>
<dbReference type="Pfam" id="PF00291">
    <property type="entry name" value="PALP"/>
    <property type="match status" value="1"/>
</dbReference>
<dbReference type="UniPathway" id="UPA00035">
    <property type="reaction ID" value="UER00044"/>
</dbReference>
<evidence type="ECO:0000256" key="1">
    <source>
        <dbReference type="ARBA" id="ARBA00001933"/>
    </source>
</evidence>